<name>A0AAV6KGZ1_9ERIC</name>
<proteinExistence type="predicted"/>
<sequence length="690" mass="78506">MASPTSNDSSAAPRRPTTLDDLPQNLLLRIISFLPTLDAIQTTLISPAFLDLWTFLPSLSFNFSLFLPPCDTPSETLRAFSDFVTRALLLRHPPSSLRSLHLRLDSAAHLLPYPTNHLPYRRHIDSWIHYAVAQHVQSLSLTFSSKYLRQFQNETTDSFYYPFPLPLLRNGSVRSLQLEHCNLDLPMNTSRIQFDSLTSIVLEQVYLTDEMISDLVSRCLNIEALSIRQCQGMKDVTISSPRLKSLELWQFRCDEGSVEIRAPKLSYLMMFFFEVGEYVMEDSSALEEADVTCISMAENYRYWSKIVRLLGHVKRFRVQNWWYKAVVSKDCLPENFVFRNLNYLRLYTRYTKADLLGIAVLLELSPKLGTMILDRDLRISEEGGELLLLEKDCEVAQKCQAFSGSELVESLSEEILNRPLKFSMPSLRQVKMINFAGSLLQLNFVKLSIEQQVVLEKIIAVKKNGRFHKRPQGYLFLFQFSLPFQFHPSLLFIEGLERERKERERERIIHSKMRKRCELCKSAATILCDSDQAGLCWDCDAKVHSANFLVAKHSRTLLCHVCQSPTPWNASGYELCKTVSVCPACVDGCKPVVESEAVEIDIEDGECDELYDQDEEDEVDPDDDDEVVVEEEEEGENQVVPRSSTPLAEAASLSSSEEESSSVMGSCNGDDGAVSLKRLREKSVTGDLSL</sequence>
<accession>A0AAV6KGZ1</accession>
<dbReference type="PROSITE" id="PS50119">
    <property type="entry name" value="ZF_BBOX"/>
    <property type="match status" value="1"/>
</dbReference>
<dbReference type="Gene3D" id="3.80.10.10">
    <property type="entry name" value="Ribonuclease Inhibitor"/>
    <property type="match status" value="1"/>
</dbReference>
<evidence type="ECO:0000259" key="7">
    <source>
        <dbReference type="PROSITE" id="PS50181"/>
    </source>
</evidence>
<dbReference type="Proteomes" id="UP000823749">
    <property type="component" value="Chromosome 4"/>
</dbReference>
<dbReference type="PROSITE" id="PS50181">
    <property type="entry name" value="FBOX"/>
    <property type="match status" value="1"/>
</dbReference>
<dbReference type="Pfam" id="PF00643">
    <property type="entry name" value="zf-B_box"/>
    <property type="match status" value="1"/>
</dbReference>
<dbReference type="InterPro" id="IPR032675">
    <property type="entry name" value="LRR_dom_sf"/>
</dbReference>
<evidence type="ECO:0000313" key="8">
    <source>
        <dbReference type="EMBL" id="KAG5551800.1"/>
    </source>
</evidence>
<dbReference type="GO" id="GO:0008270">
    <property type="term" value="F:zinc ion binding"/>
    <property type="evidence" value="ECO:0007669"/>
    <property type="project" value="UniProtKB-KW"/>
</dbReference>
<dbReference type="InterPro" id="IPR053772">
    <property type="entry name" value="At1g61320/At1g61330-like"/>
</dbReference>
<evidence type="ECO:0000256" key="4">
    <source>
        <dbReference type="PROSITE-ProRule" id="PRU00024"/>
    </source>
</evidence>
<dbReference type="SMART" id="SM00336">
    <property type="entry name" value="BBOX"/>
    <property type="match status" value="1"/>
</dbReference>
<evidence type="ECO:0000256" key="5">
    <source>
        <dbReference type="SAM" id="MobiDB-lite"/>
    </source>
</evidence>
<organism evidence="8 9">
    <name type="scientific">Rhododendron griersonianum</name>
    <dbReference type="NCBI Taxonomy" id="479676"/>
    <lineage>
        <taxon>Eukaryota</taxon>
        <taxon>Viridiplantae</taxon>
        <taxon>Streptophyta</taxon>
        <taxon>Embryophyta</taxon>
        <taxon>Tracheophyta</taxon>
        <taxon>Spermatophyta</taxon>
        <taxon>Magnoliopsida</taxon>
        <taxon>eudicotyledons</taxon>
        <taxon>Gunneridae</taxon>
        <taxon>Pentapetalae</taxon>
        <taxon>asterids</taxon>
        <taxon>Ericales</taxon>
        <taxon>Ericaceae</taxon>
        <taxon>Ericoideae</taxon>
        <taxon>Rhodoreae</taxon>
        <taxon>Rhododendron</taxon>
    </lineage>
</organism>
<dbReference type="SUPFAM" id="SSF52047">
    <property type="entry name" value="RNI-like"/>
    <property type="match status" value="1"/>
</dbReference>
<dbReference type="EMBL" id="JACTNZ010000004">
    <property type="protein sequence ID" value="KAG5551800.1"/>
    <property type="molecule type" value="Genomic_DNA"/>
</dbReference>
<dbReference type="PANTHER" id="PTHR34145:SF28">
    <property type="entry name" value="F-BOX DOMAIN-CONTAINING PROTEIN"/>
    <property type="match status" value="1"/>
</dbReference>
<dbReference type="Pfam" id="PF23622">
    <property type="entry name" value="LRR_At1g61320_AtMIF1"/>
    <property type="match status" value="1"/>
</dbReference>
<dbReference type="InterPro" id="IPR001810">
    <property type="entry name" value="F-box_dom"/>
</dbReference>
<dbReference type="CDD" id="cd19821">
    <property type="entry name" value="Bbox1_BBX-like"/>
    <property type="match status" value="1"/>
</dbReference>
<dbReference type="SUPFAM" id="SSF81383">
    <property type="entry name" value="F-box domain"/>
    <property type="match status" value="1"/>
</dbReference>
<feature type="domain" description="B box-type" evidence="6">
    <location>
        <begin position="512"/>
        <end position="558"/>
    </location>
</feature>
<evidence type="ECO:0000256" key="1">
    <source>
        <dbReference type="ARBA" id="ARBA00022723"/>
    </source>
</evidence>
<feature type="region of interest" description="Disordered" evidence="5">
    <location>
        <begin position="612"/>
        <end position="690"/>
    </location>
</feature>
<evidence type="ECO:0000259" key="6">
    <source>
        <dbReference type="PROSITE" id="PS50119"/>
    </source>
</evidence>
<gene>
    <name evidence="8" type="ORF">RHGRI_010029</name>
</gene>
<comment type="caution">
    <text evidence="8">The sequence shown here is derived from an EMBL/GenBank/DDBJ whole genome shotgun (WGS) entry which is preliminary data.</text>
</comment>
<dbReference type="InterPro" id="IPR036047">
    <property type="entry name" value="F-box-like_dom_sf"/>
</dbReference>
<evidence type="ECO:0000313" key="9">
    <source>
        <dbReference type="Proteomes" id="UP000823749"/>
    </source>
</evidence>
<keyword evidence="2 4" id="KW-0863">Zinc-finger</keyword>
<dbReference type="InterPro" id="IPR000315">
    <property type="entry name" value="Znf_B-box"/>
</dbReference>
<evidence type="ECO:0000256" key="2">
    <source>
        <dbReference type="ARBA" id="ARBA00022771"/>
    </source>
</evidence>
<keyword evidence="3" id="KW-0862">Zinc</keyword>
<keyword evidence="9" id="KW-1185">Reference proteome</keyword>
<keyword evidence="1" id="KW-0479">Metal-binding</keyword>
<protein>
    <recommendedName>
        <fullName evidence="10">F-box domain-containing protein</fullName>
    </recommendedName>
</protein>
<reference evidence="8" key="1">
    <citation type="submission" date="2020-08" db="EMBL/GenBank/DDBJ databases">
        <title>Plant Genome Project.</title>
        <authorList>
            <person name="Zhang R.-G."/>
        </authorList>
    </citation>
    <scope>NUCLEOTIDE SEQUENCE</scope>
    <source>
        <strain evidence="8">WSP0</strain>
        <tissue evidence="8">Leaf</tissue>
    </source>
</reference>
<dbReference type="InterPro" id="IPR049808">
    <property type="entry name" value="CONSTANS-like_Bbox1"/>
</dbReference>
<feature type="domain" description="F-box" evidence="7">
    <location>
        <begin position="16"/>
        <end position="52"/>
    </location>
</feature>
<evidence type="ECO:0000256" key="3">
    <source>
        <dbReference type="ARBA" id="ARBA00022833"/>
    </source>
</evidence>
<dbReference type="AlphaFoldDB" id="A0AAV6KGZ1"/>
<dbReference type="PANTHER" id="PTHR34145">
    <property type="entry name" value="OS02G0105600 PROTEIN"/>
    <property type="match status" value="1"/>
</dbReference>
<feature type="compositionally biased region" description="Acidic residues" evidence="5">
    <location>
        <begin position="612"/>
        <end position="636"/>
    </location>
</feature>
<dbReference type="InterPro" id="IPR055357">
    <property type="entry name" value="LRR_At1g61320_AtMIF1"/>
</dbReference>
<evidence type="ECO:0008006" key="10">
    <source>
        <dbReference type="Google" id="ProtNLM"/>
    </source>
</evidence>